<evidence type="ECO:0000313" key="3">
    <source>
        <dbReference type="Proteomes" id="UP000184295"/>
    </source>
</evidence>
<protein>
    <recommendedName>
        <fullName evidence="4">DUF5666 domain-containing protein</fullName>
    </recommendedName>
</protein>
<sequence length="153" mass="16009">MYLGSLGGILILGAASLVGYEFSRPASSSHGSKVSASELSITSGNNSKSVRSRHRYPYQVTQTYYLKKKGVSIVVTETFGRVVAANSNSLTLGLPTGKDVSFTITSSTKFKGLTLGILEDDLSHGDKVRGAVVTVGSQVKIVRSHAVASGLTA</sequence>
<name>A0A1M4T7Q3_9ACTN</name>
<feature type="compositionally biased region" description="Polar residues" evidence="1">
    <location>
        <begin position="38"/>
        <end position="49"/>
    </location>
</feature>
<evidence type="ECO:0000313" key="2">
    <source>
        <dbReference type="EMBL" id="SHE40562.1"/>
    </source>
</evidence>
<dbReference type="AlphaFoldDB" id="A0A1M4T7Q3"/>
<dbReference type="Proteomes" id="UP000184295">
    <property type="component" value="Unassembled WGS sequence"/>
</dbReference>
<dbReference type="EMBL" id="FQUL01000004">
    <property type="protein sequence ID" value="SHE40562.1"/>
    <property type="molecule type" value="Genomic_DNA"/>
</dbReference>
<accession>A0A1M4T7Q3</accession>
<evidence type="ECO:0008006" key="4">
    <source>
        <dbReference type="Google" id="ProtNLM"/>
    </source>
</evidence>
<dbReference type="STRING" id="1121881.SAMN02745225_00542"/>
<reference evidence="3" key="1">
    <citation type="submission" date="2016-11" db="EMBL/GenBank/DDBJ databases">
        <authorList>
            <person name="Varghese N."/>
            <person name="Submissions S."/>
        </authorList>
    </citation>
    <scope>NUCLEOTIDE SEQUENCE [LARGE SCALE GENOMIC DNA]</scope>
    <source>
        <strain evidence="3">DSM 19514</strain>
    </source>
</reference>
<keyword evidence="3" id="KW-1185">Reference proteome</keyword>
<feature type="region of interest" description="Disordered" evidence="1">
    <location>
        <begin position="27"/>
        <end position="52"/>
    </location>
</feature>
<feature type="compositionally biased region" description="Low complexity" evidence="1">
    <location>
        <begin position="27"/>
        <end position="37"/>
    </location>
</feature>
<proteinExistence type="predicted"/>
<gene>
    <name evidence="2" type="ORF">SAMN02745225_00542</name>
</gene>
<organism evidence="2 3">
    <name type="scientific">Ferrithrix thermotolerans DSM 19514</name>
    <dbReference type="NCBI Taxonomy" id="1121881"/>
    <lineage>
        <taxon>Bacteria</taxon>
        <taxon>Bacillati</taxon>
        <taxon>Actinomycetota</taxon>
        <taxon>Acidimicrobiia</taxon>
        <taxon>Acidimicrobiales</taxon>
        <taxon>Acidimicrobiaceae</taxon>
        <taxon>Ferrithrix</taxon>
    </lineage>
</organism>
<evidence type="ECO:0000256" key="1">
    <source>
        <dbReference type="SAM" id="MobiDB-lite"/>
    </source>
</evidence>